<dbReference type="AlphaFoldDB" id="A0A8I6YCL7"/>
<name>A0A8I6YCL7_HORVV</name>
<dbReference type="EnsemblPlants" id="HORVU.MOREX.r3.7HG0659620.1">
    <property type="protein sequence ID" value="HORVU.MOREX.r3.7HG0659620.1"/>
    <property type="gene ID" value="HORVU.MOREX.r3.7HG0659620"/>
</dbReference>
<dbReference type="InterPro" id="IPR045272">
    <property type="entry name" value="ANXUR1/2-like"/>
</dbReference>
<keyword evidence="3" id="KW-1185">Reference proteome</keyword>
<feature type="signal peptide" evidence="1">
    <location>
        <begin position="1"/>
        <end position="24"/>
    </location>
</feature>
<reference evidence="3" key="1">
    <citation type="journal article" date="2012" name="Nature">
        <title>A physical, genetic and functional sequence assembly of the barley genome.</title>
        <authorList>
            <consortium name="The International Barley Genome Sequencing Consortium"/>
            <person name="Mayer K.F."/>
            <person name="Waugh R."/>
            <person name="Brown J.W."/>
            <person name="Schulman A."/>
            <person name="Langridge P."/>
            <person name="Platzer M."/>
            <person name="Fincher G.B."/>
            <person name="Muehlbauer G.J."/>
            <person name="Sato K."/>
            <person name="Close T.J."/>
            <person name="Wise R.P."/>
            <person name="Stein N."/>
        </authorList>
    </citation>
    <scope>NUCLEOTIDE SEQUENCE [LARGE SCALE GENOMIC DNA]</scope>
    <source>
        <strain evidence="3">cv. Morex</strain>
    </source>
</reference>
<accession>A0A8I6YCL7</accession>
<protein>
    <recommendedName>
        <fullName evidence="4">Malectin-like domain-containing protein</fullName>
    </recommendedName>
</protein>
<evidence type="ECO:0000256" key="1">
    <source>
        <dbReference type="SAM" id="SignalP"/>
    </source>
</evidence>
<sequence>MAFPTQLVTLTCLTLLAVLLIAMAADKDSTASDHIDCGESSQNIDDSGRTWDGDADYKFAPSVKGVAATAHFNDLHHIIPWRTARIFTSNYTYSFLVSPDRMFLRLYFCPGSLDLTFAPSAHRNGSYAFVSGIEIVPINRSEWFLCICEWH</sequence>
<feature type="chain" id="PRO_5035238969" description="Malectin-like domain-containing protein" evidence="1">
    <location>
        <begin position="25"/>
        <end position="151"/>
    </location>
</feature>
<dbReference type="GO" id="GO:0004714">
    <property type="term" value="F:transmembrane receptor protein tyrosine kinase activity"/>
    <property type="evidence" value="ECO:0007669"/>
    <property type="project" value="InterPro"/>
</dbReference>
<dbReference type="Gramene" id="HORVU.MOREX.r3.7HG0659620.1">
    <property type="protein sequence ID" value="HORVU.MOREX.r3.7HG0659620.1"/>
    <property type="gene ID" value="HORVU.MOREX.r3.7HG0659620"/>
</dbReference>
<evidence type="ECO:0000313" key="3">
    <source>
        <dbReference type="Proteomes" id="UP000011116"/>
    </source>
</evidence>
<dbReference type="PANTHER" id="PTHR34590">
    <property type="entry name" value="OS03G0124300 PROTEIN-RELATED"/>
    <property type="match status" value="1"/>
</dbReference>
<evidence type="ECO:0000313" key="2">
    <source>
        <dbReference type="EnsemblPlants" id="HORVU.MOREX.r3.7HG0659620.1"/>
    </source>
</evidence>
<dbReference type="Proteomes" id="UP000011116">
    <property type="component" value="Chromosome 7H"/>
</dbReference>
<proteinExistence type="predicted"/>
<reference evidence="2" key="2">
    <citation type="submission" date="2020-10" db="EMBL/GenBank/DDBJ databases">
        <authorList>
            <person name="Scholz U."/>
            <person name="Mascher M."/>
            <person name="Fiebig A."/>
        </authorList>
    </citation>
    <scope>NUCLEOTIDE SEQUENCE [LARGE SCALE GENOMIC DNA]</scope>
    <source>
        <strain evidence="2">cv. Morex</strain>
    </source>
</reference>
<dbReference type="Gene3D" id="2.60.120.430">
    <property type="entry name" value="Galactose-binding lectin"/>
    <property type="match status" value="1"/>
</dbReference>
<reference evidence="2" key="3">
    <citation type="submission" date="2022-01" db="UniProtKB">
        <authorList>
            <consortium name="EnsemblPlants"/>
        </authorList>
    </citation>
    <scope>IDENTIFICATION</scope>
    <source>
        <strain evidence="2">subsp. vulgare</strain>
    </source>
</reference>
<keyword evidence="1" id="KW-0732">Signal</keyword>
<organism evidence="2 3">
    <name type="scientific">Hordeum vulgare subsp. vulgare</name>
    <name type="common">Domesticated barley</name>
    <dbReference type="NCBI Taxonomy" id="112509"/>
    <lineage>
        <taxon>Eukaryota</taxon>
        <taxon>Viridiplantae</taxon>
        <taxon>Streptophyta</taxon>
        <taxon>Embryophyta</taxon>
        <taxon>Tracheophyta</taxon>
        <taxon>Spermatophyta</taxon>
        <taxon>Magnoliopsida</taxon>
        <taxon>Liliopsida</taxon>
        <taxon>Poales</taxon>
        <taxon>Poaceae</taxon>
        <taxon>BOP clade</taxon>
        <taxon>Pooideae</taxon>
        <taxon>Triticodae</taxon>
        <taxon>Triticeae</taxon>
        <taxon>Hordeinae</taxon>
        <taxon>Hordeum</taxon>
    </lineage>
</organism>
<evidence type="ECO:0008006" key="4">
    <source>
        <dbReference type="Google" id="ProtNLM"/>
    </source>
</evidence>
<dbReference type="Gramene" id="HORVU.MOREX.r2.7HG0547380.1">
    <property type="protein sequence ID" value="HORVU.MOREX.r2.7HG0547380.1"/>
    <property type="gene ID" value="HORVU.MOREX.r2.7HG0547380"/>
</dbReference>
<dbReference type="SMR" id="A0A8I6YCL7"/>
<dbReference type="PANTHER" id="PTHR34590:SF5">
    <property type="entry name" value="OS04G0586500 PROTEIN"/>
    <property type="match status" value="1"/>
</dbReference>